<dbReference type="AlphaFoldDB" id="A0A1W0A4N8"/>
<organism evidence="4 5">
    <name type="scientific">Thraustotheca clavata</name>
    <dbReference type="NCBI Taxonomy" id="74557"/>
    <lineage>
        <taxon>Eukaryota</taxon>
        <taxon>Sar</taxon>
        <taxon>Stramenopiles</taxon>
        <taxon>Oomycota</taxon>
        <taxon>Saprolegniomycetes</taxon>
        <taxon>Saprolegniales</taxon>
        <taxon>Achlyaceae</taxon>
        <taxon>Thraustotheca</taxon>
    </lineage>
</organism>
<protein>
    <recommendedName>
        <fullName evidence="6">CRAL-TRIO domain-containing protein</fullName>
    </recommendedName>
</protein>
<dbReference type="CDD" id="cd06093">
    <property type="entry name" value="PX_domain"/>
    <property type="match status" value="1"/>
</dbReference>
<feature type="domain" description="PX" evidence="3">
    <location>
        <begin position="75"/>
        <end position="188"/>
    </location>
</feature>
<evidence type="ECO:0000259" key="3">
    <source>
        <dbReference type="PROSITE" id="PS50195"/>
    </source>
</evidence>
<sequence length="442" mass="51602">MSSSLHVFIVMFSCFVHVSISIASVLSIVIALLHYKSFPSIRIKQDFTDNQEHDNPYNQPTPMDEHKAQTLYRARAVFAGLMLGNEAKAQDKKRMYYVMEMSLPDGNTKWLIERSYRDFRALRQTLMATTLYFQHLSFPPRSPLGHWTINHTKRTQGLLAFVTYILQHDALSCHPAVVAFFSMPNQSSPSLALPMHVPHHHENDTSYDITMWTDEQSRAIVQLQQLLPPDELYTCPIILHRYLQTFSWDVSSAQILIESIISWRQTSLPHVFDTSILKQELESGKIYVADFLDKEQSALTIVKLYKENTWSTKHYLYNIMYTIEYGLRNVSPVHRMSVVIDFTNYSLKYCPDMNIFQKMVQMVEKYYIHHLGRIYVVDLPWIYAKMLYMIKPLLNPTTRSKLVLLRTSELNDLDDSICSTDLLRHVGPNPTFEFNVYKYLKC</sequence>
<name>A0A1W0A4N8_9STRA</name>
<dbReference type="OrthoDB" id="75724at2759"/>
<dbReference type="PANTHER" id="PTHR45824:SF29">
    <property type="entry name" value="GH16843P"/>
    <property type="match status" value="1"/>
</dbReference>
<dbReference type="SUPFAM" id="SSF46938">
    <property type="entry name" value="CRAL/TRIO N-terminal domain"/>
    <property type="match status" value="1"/>
</dbReference>
<dbReference type="PANTHER" id="PTHR45824">
    <property type="entry name" value="GH16843P"/>
    <property type="match status" value="1"/>
</dbReference>
<reference evidence="4 5" key="1">
    <citation type="journal article" date="2014" name="Genome Biol. Evol.">
        <title>The secreted proteins of Achlya hypogyna and Thraustotheca clavata identify the ancestral oomycete secretome and reveal gene acquisitions by horizontal gene transfer.</title>
        <authorList>
            <person name="Misner I."/>
            <person name="Blouin N."/>
            <person name="Leonard G."/>
            <person name="Richards T.A."/>
            <person name="Lane C.E."/>
        </authorList>
    </citation>
    <scope>NUCLEOTIDE SEQUENCE [LARGE SCALE GENOMIC DNA]</scope>
    <source>
        <strain evidence="4 5">ATCC 34112</strain>
    </source>
</reference>
<comment type="caution">
    <text evidence="4">The sequence shown here is derived from an EMBL/GenBank/DDBJ whole genome shotgun (WGS) entry which is preliminary data.</text>
</comment>
<keyword evidence="1" id="KW-0812">Transmembrane</keyword>
<dbReference type="EMBL" id="JNBS01000481">
    <property type="protein sequence ID" value="OQS05244.1"/>
    <property type="molecule type" value="Genomic_DNA"/>
</dbReference>
<dbReference type="Pfam" id="PF00787">
    <property type="entry name" value="PX"/>
    <property type="match status" value="1"/>
</dbReference>
<dbReference type="SUPFAM" id="SSF52087">
    <property type="entry name" value="CRAL/TRIO domain"/>
    <property type="match status" value="1"/>
</dbReference>
<evidence type="ECO:0000259" key="2">
    <source>
        <dbReference type="PROSITE" id="PS50191"/>
    </source>
</evidence>
<dbReference type="InterPro" id="IPR036273">
    <property type="entry name" value="CRAL/TRIO_N_dom_sf"/>
</dbReference>
<dbReference type="Gene3D" id="3.30.1520.10">
    <property type="entry name" value="Phox-like domain"/>
    <property type="match status" value="1"/>
</dbReference>
<dbReference type="InterPro" id="IPR001251">
    <property type="entry name" value="CRAL-TRIO_dom"/>
</dbReference>
<dbReference type="Gene3D" id="3.40.525.10">
    <property type="entry name" value="CRAL-TRIO lipid binding domain"/>
    <property type="match status" value="1"/>
</dbReference>
<dbReference type="SMART" id="SM00312">
    <property type="entry name" value="PX"/>
    <property type="match status" value="1"/>
</dbReference>
<dbReference type="SUPFAM" id="SSF64268">
    <property type="entry name" value="PX domain"/>
    <property type="match status" value="1"/>
</dbReference>
<dbReference type="GO" id="GO:0008526">
    <property type="term" value="F:phosphatidylinositol transfer activity"/>
    <property type="evidence" value="ECO:0007669"/>
    <property type="project" value="TreeGrafter"/>
</dbReference>
<feature type="domain" description="CRAL-TRIO" evidence="2">
    <location>
        <begin position="274"/>
        <end position="442"/>
    </location>
</feature>
<accession>A0A1W0A4N8</accession>
<dbReference type="InterPro" id="IPR052578">
    <property type="entry name" value="PI_Transfer_CRAL-TRIO"/>
</dbReference>
<evidence type="ECO:0000256" key="1">
    <source>
        <dbReference type="SAM" id="Phobius"/>
    </source>
</evidence>
<feature type="transmembrane region" description="Helical" evidence="1">
    <location>
        <begin position="6"/>
        <end position="35"/>
    </location>
</feature>
<keyword evidence="5" id="KW-1185">Reference proteome</keyword>
<gene>
    <name evidence="4" type="ORF">THRCLA_02592</name>
</gene>
<dbReference type="GO" id="GO:0035091">
    <property type="term" value="F:phosphatidylinositol binding"/>
    <property type="evidence" value="ECO:0007669"/>
    <property type="project" value="InterPro"/>
</dbReference>
<proteinExistence type="predicted"/>
<dbReference type="Pfam" id="PF00650">
    <property type="entry name" value="CRAL_TRIO"/>
    <property type="match status" value="1"/>
</dbReference>
<evidence type="ECO:0000313" key="4">
    <source>
        <dbReference type="EMBL" id="OQS05244.1"/>
    </source>
</evidence>
<evidence type="ECO:0000313" key="5">
    <source>
        <dbReference type="Proteomes" id="UP000243217"/>
    </source>
</evidence>
<keyword evidence="1" id="KW-1133">Transmembrane helix</keyword>
<dbReference type="PROSITE" id="PS50191">
    <property type="entry name" value="CRAL_TRIO"/>
    <property type="match status" value="1"/>
</dbReference>
<dbReference type="InterPro" id="IPR036871">
    <property type="entry name" value="PX_dom_sf"/>
</dbReference>
<dbReference type="InterPro" id="IPR001683">
    <property type="entry name" value="PX_dom"/>
</dbReference>
<dbReference type="InterPro" id="IPR036865">
    <property type="entry name" value="CRAL-TRIO_dom_sf"/>
</dbReference>
<dbReference type="PROSITE" id="PS50195">
    <property type="entry name" value="PX"/>
    <property type="match status" value="1"/>
</dbReference>
<keyword evidence="1" id="KW-0472">Membrane</keyword>
<evidence type="ECO:0008006" key="6">
    <source>
        <dbReference type="Google" id="ProtNLM"/>
    </source>
</evidence>
<dbReference type="SMART" id="SM00516">
    <property type="entry name" value="SEC14"/>
    <property type="match status" value="1"/>
</dbReference>
<dbReference type="Proteomes" id="UP000243217">
    <property type="component" value="Unassembled WGS sequence"/>
</dbReference>
<dbReference type="CDD" id="cd00170">
    <property type="entry name" value="SEC14"/>
    <property type="match status" value="1"/>
</dbReference>